<reference evidence="2 3" key="1">
    <citation type="submission" date="2020-03" db="EMBL/GenBank/DDBJ databases">
        <authorList>
            <person name="Wang L."/>
            <person name="He N."/>
            <person name="Li Y."/>
            <person name="Fang Y."/>
            <person name="Zhang F."/>
        </authorList>
    </citation>
    <scope>NUCLEOTIDE SEQUENCE [LARGE SCALE GENOMIC DNA]</scope>
    <source>
        <strain evidence="2 3">36D10-4-7</strain>
    </source>
</reference>
<feature type="chain" id="PRO_5046482497" evidence="1">
    <location>
        <begin position="19"/>
        <end position="257"/>
    </location>
</feature>
<dbReference type="RefSeq" id="WP_168136250.1">
    <property type="nucleotide sequence ID" value="NZ_JAAVJH010000030.1"/>
</dbReference>
<accession>A0ABX1CS13</accession>
<dbReference type="Pfam" id="PF13557">
    <property type="entry name" value="Phenol_MetA_deg"/>
    <property type="match status" value="1"/>
</dbReference>
<organism evidence="2 3">
    <name type="scientific">Sphingomonas corticis</name>
    <dbReference type="NCBI Taxonomy" id="2722791"/>
    <lineage>
        <taxon>Bacteria</taxon>
        <taxon>Pseudomonadati</taxon>
        <taxon>Pseudomonadota</taxon>
        <taxon>Alphaproteobacteria</taxon>
        <taxon>Sphingomonadales</taxon>
        <taxon>Sphingomonadaceae</taxon>
        <taxon>Sphingomonas</taxon>
    </lineage>
</organism>
<sequence length="257" mass="27161">MRRLAAAALLLVAAPAAAQDEPRFCPNRPDLGTSTCTTDVGRVLGEVSVADWQRDGDERSLLIGDLLLRTGLGPRTEAQLSWTPLSRLVAREDGARDAITGVGDVRLGLRQNLLHPDGGGFSLALEGFATLPTATRGLGRGDWSAGVVLPVSLELGDWSLGFTAEVDAETNESRIGRHVAEAANLGLGRDLTDTLSATVEIAVRRDEDPSDTDEQWLAAVSAAWEVRPHAQLDVLVAAGLNSQAPELRVALGGAMLF</sequence>
<name>A0ABX1CS13_9SPHN</name>
<comment type="caution">
    <text evidence="2">The sequence shown here is derived from an EMBL/GenBank/DDBJ whole genome shotgun (WGS) entry which is preliminary data.</text>
</comment>
<feature type="signal peptide" evidence="1">
    <location>
        <begin position="1"/>
        <end position="18"/>
    </location>
</feature>
<dbReference type="EMBL" id="JAAVJH010000030">
    <property type="protein sequence ID" value="NJR80743.1"/>
    <property type="molecule type" value="Genomic_DNA"/>
</dbReference>
<keyword evidence="1" id="KW-0732">Signal</keyword>
<protein>
    <submittedName>
        <fullName evidence="2">Transporter</fullName>
    </submittedName>
</protein>
<proteinExistence type="predicted"/>
<gene>
    <name evidence="2" type="ORF">HBH26_19415</name>
</gene>
<dbReference type="Proteomes" id="UP000732399">
    <property type="component" value="Unassembled WGS sequence"/>
</dbReference>
<evidence type="ECO:0000256" key="1">
    <source>
        <dbReference type="SAM" id="SignalP"/>
    </source>
</evidence>
<evidence type="ECO:0000313" key="2">
    <source>
        <dbReference type="EMBL" id="NJR80743.1"/>
    </source>
</evidence>
<evidence type="ECO:0000313" key="3">
    <source>
        <dbReference type="Proteomes" id="UP000732399"/>
    </source>
</evidence>
<dbReference type="InterPro" id="IPR025737">
    <property type="entry name" value="FApF"/>
</dbReference>
<keyword evidence="3" id="KW-1185">Reference proteome</keyword>